<dbReference type="AlphaFoldDB" id="A0AAW2L0T0"/>
<evidence type="ECO:0000256" key="5">
    <source>
        <dbReference type="ARBA" id="ARBA00023242"/>
    </source>
</evidence>
<dbReference type="GO" id="GO:0000981">
    <property type="term" value="F:DNA-binding transcription factor activity, RNA polymerase II-specific"/>
    <property type="evidence" value="ECO:0007669"/>
    <property type="project" value="TreeGrafter"/>
</dbReference>
<dbReference type="Gene3D" id="3.40.1810.10">
    <property type="entry name" value="Transcription factor, MADS-box"/>
    <property type="match status" value="1"/>
</dbReference>
<evidence type="ECO:0000313" key="7">
    <source>
        <dbReference type="EMBL" id="KAL0312204.1"/>
    </source>
</evidence>
<comment type="subcellular location">
    <subcellularLocation>
        <location evidence="1">Nucleus</location>
    </subcellularLocation>
</comment>
<gene>
    <name evidence="7" type="ORF">Sradi_5619700</name>
</gene>
<sequence length="170" mass="18639">MGGTPARGTALLDPARGLYKKASELSTLCGIDIGIIIFSPTDNPYFFFHPSMESVIERYRNPNHPPSDLARIVEGHTLTKILQLNKWLEEVQEWKAWCGDLHARLTSRIEELRNGVSGSLENAPIFPDPPSASTSYTAGGGIVGSDQFSGQYYYARPQGHDLFVAGSEPS</sequence>
<evidence type="ECO:0000259" key="6">
    <source>
        <dbReference type="PROSITE" id="PS50066"/>
    </source>
</evidence>
<protein>
    <submittedName>
        <fullName evidence="7">Agamous-like MADS-box protein</fullName>
    </submittedName>
</protein>
<feature type="domain" description="MADS-box" evidence="6">
    <location>
        <begin position="1"/>
        <end position="51"/>
    </location>
</feature>
<dbReference type="SUPFAM" id="SSF55455">
    <property type="entry name" value="SRF-like"/>
    <property type="match status" value="1"/>
</dbReference>
<comment type="caution">
    <text evidence="7">The sequence shown here is derived from an EMBL/GenBank/DDBJ whole genome shotgun (WGS) entry which is preliminary data.</text>
</comment>
<dbReference type="GO" id="GO:0046983">
    <property type="term" value="F:protein dimerization activity"/>
    <property type="evidence" value="ECO:0007669"/>
    <property type="project" value="InterPro"/>
</dbReference>
<evidence type="ECO:0000256" key="3">
    <source>
        <dbReference type="ARBA" id="ARBA00023125"/>
    </source>
</evidence>
<dbReference type="PROSITE" id="PS50066">
    <property type="entry name" value="MADS_BOX_2"/>
    <property type="match status" value="1"/>
</dbReference>
<reference evidence="7" key="2">
    <citation type="journal article" date="2024" name="Plant">
        <title>Genomic evolution and insights into agronomic trait innovations of Sesamum species.</title>
        <authorList>
            <person name="Miao H."/>
            <person name="Wang L."/>
            <person name="Qu L."/>
            <person name="Liu H."/>
            <person name="Sun Y."/>
            <person name="Le M."/>
            <person name="Wang Q."/>
            <person name="Wei S."/>
            <person name="Zheng Y."/>
            <person name="Lin W."/>
            <person name="Duan Y."/>
            <person name="Cao H."/>
            <person name="Xiong S."/>
            <person name="Wang X."/>
            <person name="Wei L."/>
            <person name="Li C."/>
            <person name="Ma Q."/>
            <person name="Ju M."/>
            <person name="Zhao R."/>
            <person name="Li G."/>
            <person name="Mu C."/>
            <person name="Tian Q."/>
            <person name="Mei H."/>
            <person name="Zhang T."/>
            <person name="Gao T."/>
            <person name="Zhang H."/>
        </authorList>
    </citation>
    <scope>NUCLEOTIDE SEQUENCE</scope>
    <source>
        <strain evidence="7">G02</strain>
    </source>
</reference>
<evidence type="ECO:0000256" key="2">
    <source>
        <dbReference type="ARBA" id="ARBA00023015"/>
    </source>
</evidence>
<evidence type="ECO:0000256" key="4">
    <source>
        <dbReference type="ARBA" id="ARBA00023163"/>
    </source>
</evidence>
<reference evidence="7" key="1">
    <citation type="submission" date="2020-06" db="EMBL/GenBank/DDBJ databases">
        <authorList>
            <person name="Li T."/>
            <person name="Hu X."/>
            <person name="Zhang T."/>
            <person name="Song X."/>
            <person name="Zhang H."/>
            <person name="Dai N."/>
            <person name="Sheng W."/>
            <person name="Hou X."/>
            <person name="Wei L."/>
        </authorList>
    </citation>
    <scope>NUCLEOTIDE SEQUENCE</scope>
    <source>
        <strain evidence="7">G02</strain>
        <tissue evidence="7">Leaf</tissue>
    </source>
</reference>
<dbReference type="InterPro" id="IPR002100">
    <property type="entry name" value="TF_MADSbox"/>
</dbReference>
<dbReference type="SMART" id="SM00432">
    <property type="entry name" value="MADS"/>
    <property type="match status" value="1"/>
</dbReference>
<dbReference type="GO" id="GO:0000978">
    <property type="term" value="F:RNA polymerase II cis-regulatory region sequence-specific DNA binding"/>
    <property type="evidence" value="ECO:0007669"/>
    <property type="project" value="TreeGrafter"/>
</dbReference>
<dbReference type="PANTHER" id="PTHR11945">
    <property type="entry name" value="MADS BOX PROTEIN"/>
    <property type="match status" value="1"/>
</dbReference>
<accession>A0AAW2L0T0</accession>
<name>A0AAW2L0T0_SESRA</name>
<keyword evidence="4" id="KW-0804">Transcription</keyword>
<dbReference type="PANTHER" id="PTHR11945:SF629">
    <property type="entry name" value="OS02G0164450 PROTEIN"/>
    <property type="match status" value="1"/>
</dbReference>
<dbReference type="EMBL" id="JACGWJ010000026">
    <property type="protein sequence ID" value="KAL0312204.1"/>
    <property type="molecule type" value="Genomic_DNA"/>
</dbReference>
<dbReference type="GO" id="GO:0005634">
    <property type="term" value="C:nucleus"/>
    <property type="evidence" value="ECO:0007669"/>
    <property type="project" value="UniProtKB-SubCell"/>
</dbReference>
<organism evidence="7">
    <name type="scientific">Sesamum radiatum</name>
    <name type="common">Black benniseed</name>
    <dbReference type="NCBI Taxonomy" id="300843"/>
    <lineage>
        <taxon>Eukaryota</taxon>
        <taxon>Viridiplantae</taxon>
        <taxon>Streptophyta</taxon>
        <taxon>Embryophyta</taxon>
        <taxon>Tracheophyta</taxon>
        <taxon>Spermatophyta</taxon>
        <taxon>Magnoliopsida</taxon>
        <taxon>eudicotyledons</taxon>
        <taxon>Gunneridae</taxon>
        <taxon>Pentapetalae</taxon>
        <taxon>asterids</taxon>
        <taxon>lamiids</taxon>
        <taxon>Lamiales</taxon>
        <taxon>Pedaliaceae</taxon>
        <taxon>Sesamum</taxon>
    </lineage>
</organism>
<evidence type="ECO:0000256" key="1">
    <source>
        <dbReference type="ARBA" id="ARBA00004123"/>
    </source>
</evidence>
<keyword evidence="3" id="KW-0238">DNA-binding</keyword>
<dbReference type="InterPro" id="IPR036879">
    <property type="entry name" value="TF_MADSbox_sf"/>
</dbReference>
<dbReference type="Pfam" id="PF00319">
    <property type="entry name" value="SRF-TF"/>
    <property type="match status" value="1"/>
</dbReference>
<keyword evidence="2" id="KW-0805">Transcription regulation</keyword>
<keyword evidence="5" id="KW-0539">Nucleus</keyword>
<proteinExistence type="predicted"/>